<feature type="transmembrane region" description="Helical" evidence="1">
    <location>
        <begin position="106"/>
        <end position="126"/>
    </location>
</feature>
<dbReference type="Pfam" id="PF09842">
    <property type="entry name" value="DUF2069"/>
    <property type="match status" value="1"/>
</dbReference>
<evidence type="ECO:0000256" key="1">
    <source>
        <dbReference type="SAM" id="Phobius"/>
    </source>
</evidence>
<reference evidence="2 3" key="1">
    <citation type="submission" date="2024-01" db="EMBL/GenBank/DDBJ databases">
        <title>Uliginosibacterium soil sp. nov.</title>
        <authorList>
            <person name="Lv Y."/>
        </authorList>
    </citation>
    <scope>NUCLEOTIDE SEQUENCE [LARGE SCALE GENOMIC DNA]</scope>
    <source>
        <strain evidence="2 3">H3</strain>
    </source>
</reference>
<name>A0ABU6K3C7_9RHOO</name>
<evidence type="ECO:0000313" key="2">
    <source>
        <dbReference type="EMBL" id="MEC5385972.1"/>
    </source>
</evidence>
<keyword evidence="1" id="KW-0812">Transmembrane</keyword>
<dbReference type="EMBL" id="JAYXHS010000001">
    <property type="protein sequence ID" value="MEC5385972.1"/>
    <property type="molecule type" value="Genomic_DNA"/>
</dbReference>
<accession>A0ABU6K3C7</accession>
<gene>
    <name evidence="2" type="ORF">VVD49_09565</name>
</gene>
<sequence>MKRSKTATPVTPEFVQQCATRARGAQTIGIAALLALIALGLAWELHLVPMRPGASWLALKTAPLAAALPGFFSGKRYTFQWMSLLVWIYFTEGIVSATSSGGAASVVGWIETALTVVLFIACAIYARMTESWRRVG</sequence>
<keyword evidence="3" id="KW-1185">Reference proteome</keyword>
<feature type="transmembrane region" description="Helical" evidence="1">
    <location>
        <begin position="54"/>
        <end position="72"/>
    </location>
</feature>
<dbReference type="Proteomes" id="UP001331561">
    <property type="component" value="Unassembled WGS sequence"/>
</dbReference>
<feature type="transmembrane region" description="Helical" evidence="1">
    <location>
        <begin position="79"/>
        <end position="100"/>
    </location>
</feature>
<keyword evidence="1" id="KW-0472">Membrane</keyword>
<feature type="transmembrane region" description="Helical" evidence="1">
    <location>
        <begin position="28"/>
        <end position="48"/>
    </location>
</feature>
<organism evidence="2 3">
    <name type="scientific">Uliginosibacterium silvisoli</name>
    <dbReference type="NCBI Taxonomy" id="3114758"/>
    <lineage>
        <taxon>Bacteria</taxon>
        <taxon>Pseudomonadati</taxon>
        <taxon>Pseudomonadota</taxon>
        <taxon>Betaproteobacteria</taxon>
        <taxon>Rhodocyclales</taxon>
        <taxon>Zoogloeaceae</taxon>
        <taxon>Uliginosibacterium</taxon>
    </lineage>
</organism>
<comment type="caution">
    <text evidence="2">The sequence shown here is derived from an EMBL/GenBank/DDBJ whole genome shotgun (WGS) entry which is preliminary data.</text>
</comment>
<protein>
    <submittedName>
        <fullName evidence="2">DUF2069 domain-containing protein</fullName>
    </submittedName>
</protein>
<dbReference type="RefSeq" id="WP_327598913.1">
    <property type="nucleotide sequence ID" value="NZ_JAYXHS010000001.1"/>
</dbReference>
<keyword evidence="1" id="KW-1133">Transmembrane helix</keyword>
<evidence type="ECO:0000313" key="3">
    <source>
        <dbReference type="Proteomes" id="UP001331561"/>
    </source>
</evidence>
<dbReference type="InterPro" id="IPR018643">
    <property type="entry name" value="DUF2069_membrane"/>
</dbReference>
<proteinExistence type="predicted"/>